<reference evidence="2 3" key="1">
    <citation type="submission" date="2016-04" db="EMBL/GenBank/DDBJ databases">
        <authorList>
            <person name="Evans L.H."/>
            <person name="Alamgir A."/>
            <person name="Owens N."/>
            <person name="Weber N.D."/>
            <person name="Virtaneva K."/>
            <person name="Barbian K."/>
            <person name="Babar A."/>
            <person name="Rosenke K."/>
        </authorList>
    </citation>
    <scope>NUCLEOTIDE SEQUENCE [LARGE SCALE GENOMIC DNA]</scope>
    <source>
        <strain evidence="2 3">CCM 8644</strain>
    </source>
</reference>
<keyword evidence="1" id="KW-1277">Toxin-antitoxin system</keyword>
<evidence type="ECO:0008006" key="4">
    <source>
        <dbReference type="Google" id="ProtNLM"/>
    </source>
</evidence>
<dbReference type="InterPro" id="IPR007712">
    <property type="entry name" value="RelE/ParE_toxin"/>
</dbReference>
<dbReference type="RefSeq" id="WP_068823705.1">
    <property type="nucleotide sequence ID" value="NZ_LWHJ01000031.1"/>
</dbReference>
<dbReference type="EMBL" id="LWHJ01000031">
    <property type="protein sequence ID" value="OAQ38311.1"/>
    <property type="molecule type" value="Genomic_DNA"/>
</dbReference>
<evidence type="ECO:0000313" key="3">
    <source>
        <dbReference type="Proteomes" id="UP000078459"/>
    </source>
</evidence>
<protein>
    <recommendedName>
        <fullName evidence="4">Plasmid stabilization protein</fullName>
    </recommendedName>
</protein>
<gene>
    <name evidence="2" type="ORF">A5893_16105</name>
</gene>
<dbReference type="OrthoDB" id="962256at2"/>
<evidence type="ECO:0000256" key="1">
    <source>
        <dbReference type="ARBA" id="ARBA00022649"/>
    </source>
</evidence>
<proteinExistence type="predicted"/>
<accession>A0A179DB84</accession>
<dbReference type="Gene3D" id="3.30.2310.20">
    <property type="entry name" value="RelE-like"/>
    <property type="match status" value="1"/>
</dbReference>
<sequence length="103" mass="12400">MKIIWSKFAKLQLDEIYFYLSKRESKSFAIKFRAEIISEPAKLLENPLICQQEEFLKKREIIYRYMVFKSYKIIYSINSNGNEIIINDVFHTKQNPSKLNRTI</sequence>
<organism evidence="2 3">
    <name type="scientific">Pedobacter psychrophilus</name>
    <dbReference type="NCBI Taxonomy" id="1826909"/>
    <lineage>
        <taxon>Bacteria</taxon>
        <taxon>Pseudomonadati</taxon>
        <taxon>Bacteroidota</taxon>
        <taxon>Sphingobacteriia</taxon>
        <taxon>Sphingobacteriales</taxon>
        <taxon>Sphingobacteriaceae</taxon>
        <taxon>Pedobacter</taxon>
    </lineage>
</organism>
<dbReference type="Proteomes" id="UP000078459">
    <property type="component" value="Unassembled WGS sequence"/>
</dbReference>
<name>A0A179DB84_9SPHI</name>
<comment type="caution">
    <text evidence="2">The sequence shown here is derived from an EMBL/GenBank/DDBJ whole genome shotgun (WGS) entry which is preliminary data.</text>
</comment>
<evidence type="ECO:0000313" key="2">
    <source>
        <dbReference type="EMBL" id="OAQ38311.1"/>
    </source>
</evidence>
<reference evidence="2 3" key="2">
    <citation type="submission" date="2016-06" db="EMBL/GenBank/DDBJ databases">
        <title>Pedobacter psychrophilus sp. nov., isolated from Antarctic fragmentary rock.</title>
        <authorList>
            <person name="Svec P."/>
        </authorList>
    </citation>
    <scope>NUCLEOTIDE SEQUENCE [LARGE SCALE GENOMIC DNA]</scope>
    <source>
        <strain evidence="2 3">CCM 8644</strain>
    </source>
</reference>
<dbReference type="STRING" id="1826909.A5893_16105"/>
<dbReference type="AlphaFoldDB" id="A0A179DB84"/>
<keyword evidence="3" id="KW-1185">Reference proteome</keyword>
<dbReference type="InterPro" id="IPR035093">
    <property type="entry name" value="RelE/ParE_toxin_dom_sf"/>
</dbReference>
<dbReference type="Pfam" id="PF05016">
    <property type="entry name" value="ParE_toxin"/>
    <property type="match status" value="1"/>
</dbReference>